<proteinExistence type="predicted"/>
<sequence>MSRCVRLYSGTDGQSHVEELEWPVGEKRPVRLVHIEESPPGSALDWHVAPCEQYVVTLLGRLEFTTRDGETFILAPGDVLLADDTTGSGHRWRLIDASPWRRMYVEFVRS</sequence>
<evidence type="ECO:0000313" key="3">
    <source>
        <dbReference type="Proteomes" id="UP000485880"/>
    </source>
</evidence>
<dbReference type="RefSeq" id="WP_174511722.1">
    <property type="nucleotide sequence ID" value="NZ_CABFMQ020000068.1"/>
</dbReference>
<dbReference type="InterPro" id="IPR013096">
    <property type="entry name" value="Cupin_2"/>
</dbReference>
<evidence type="ECO:0000259" key="1">
    <source>
        <dbReference type="Pfam" id="PF07883"/>
    </source>
</evidence>
<dbReference type="InterPro" id="IPR014710">
    <property type="entry name" value="RmlC-like_jellyroll"/>
</dbReference>
<dbReference type="Proteomes" id="UP000485880">
    <property type="component" value="Unassembled WGS sequence"/>
</dbReference>
<dbReference type="InterPro" id="IPR011051">
    <property type="entry name" value="RmlC_Cupin_sf"/>
</dbReference>
<dbReference type="AlphaFoldDB" id="A0A8B6M5K7"/>
<reference evidence="2 3" key="1">
    <citation type="submission" date="2019-05" db="EMBL/GenBank/DDBJ databases">
        <authorList>
            <person name="Farhan Ul Haque M."/>
        </authorList>
    </citation>
    <scope>NUCLEOTIDE SEQUENCE [LARGE SCALE GENOMIC DNA]</scope>
    <source>
        <strain evidence="2">2</strain>
    </source>
</reference>
<gene>
    <name evidence="2" type="ORF">MPC4_160012</name>
</gene>
<comment type="caution">
    <text evidence="2">The sequence shown here is derived from an EMBL/GenBank/DDBJ whole genome shotgun (WGS) entry which is preliminary data.</text>
</comment>
<keyword evidence="3" id="KW-1185">Reference proteome</keyword>
<dbReference type="SUPFAM" id="SSF51182">
    <property type="entry name" value="RmlC-like cupins"/>
    <property type="match status" value="1"/>
</dbReference>
<dbReference type="CDD" id="cd07009">
    <property type="entry name" value="cupin_BLL0285-like"/>
    <property type="match status" value="1"/>
</dbReference>
<name>A0A8B6M5K7_METTU</name>
<dbReference type="Gene3D" id="2.60.120.10">
    <property type="entry name" value="Jelly Rolls"/>
    <property type="match status" value="1"/>
</dbReference>
<dbReference type="Pfam" id="PF07883">
    <property type="entry name" value="Cupin_2"/>
    <property type="match status" value="1"/>
</dbReference>
<accession>A0A8B6M5K7</accession>
<evidence type="ECO:0000313" key="2">
    <source>
        <dbReference type="EMBL" id="VTZ49362.1"/>
    </source>
</evidence>
<feature type="domain" description="Cupin type-2" evidence="1">
    <location>
        <begin position="36"/>
        <end position="93"/>
    </location>
</feature>
<protein>
    <recommendedName>
        <fullName evidence="1">Cupin type-2 domain-containing protein</fullName>
    </recommendedName>
</protein>
<organism evidence="2 3">
    <name type="scientific">Methylocella tundrae</name>
    <dbReference type="NCBI Taxonomy" id="227605"/>
    <lineage>
        <taxon>Bacteria</taxon>
        <taxon>Pseudomonadati</taxon>
        <taxon>Pseudomonadota</taxon>
        <taxon>Alphaproteobacteria</taxon>
        <taxon>Hyphomicrobiales</taxon>
        <taxon>Beijerinckiaceae</taxon>
        <taxon>Methylocella</taxon>
    </lineage>
</organism>
<dbReference type="EMBL" id="CABFMQ020000068">
    <property type="protein sequence ID" value="VTZ49362.1"/>
    <property type="molecule type" value="Genomic_DNA"/>
</dbReference>